<keyword evidence="1" id="KW-1133">Transmembrane helix</keyword>
<dbReference type="RefSeq" id="WP_065197713.1">
    <property type="nucleotide sequence ID" value="NZ_LYVJ01000001.1"/>
</dbReference>
<feature type="transmembrane region" description="Helical" evidence="1">
    <location>
        <begin position="44"/>
        <end position="68"/>
    </location>
</feature>
<comment type="caution">
    <text evidence="2">The sequence shown here is derived from an EMBL/GenBank/DDBJ whole genome shotgun (WGS) entry which is preliminary data.</text>
</comment>
<name>A0A1A6Y6D5_STEMA</name>
<evidence type="ECO:0000313" key="2">
    <source>
        <dbReference type="EMBL" id="OBU70723.1"/>
    </source>
</evidence>
<evidence type="ECO:0000313" key="3">
    <source>
        <dbReference type="Proteomes" id="UP000092256"/>
    </source>
</evidence>
<keyword evidence="1" id="KW-0812">Transmembrane</keyword>
<evidence type="ECO:0008006" key="4">
    <source>
        <dbReference type="Google" id="ProtNLM"/>
    </source>
</evidence>
<keyword evidence="1" id="KW-0472">Membrane</keyword>
<reference evidence="2 3" key="1">
    <citation type="submission" date="2016-05" db="EMBL/GenBank/DDBJ databases">
        <title>Draft Genome Sequences of Stenotrophomonas maltophilia Strains Sm32COP, Sm41DVV, Sm46PAILV, SmF3, SmF22, SmSOFb1 and SmCVFa1, Isolated from Different Manures, in France.</title>
        <authorList>
            <person name="Nazaret S."/>
            <person name="Bodilis J."/>
        </authorList>
    </citation>
    <scope>NUCLEOTIDE SEQUENCE [LARGE SCALE GENOMIC DNA]</scope>
    <source>
        <strain evidence="2 3">Sm46PAILV</strain>
    </source>
</reference>
<sequence>MNTWNPIAARAFAPALVGWCLALAACLRLEEVRDDLHAQALLPVLQGSAVVLLGFTLSCIGGASIMLWRAGRKDAE</sequence>
<dbReference type="AlphaFoldDB" id="A0A1A6Y6D5"/>
<evidence type="ECO:0000256" key="1">
    <source>
        <dbReference type="SAM" id="Phobius"/>
    </source>
</evidence>
<accession>A0A1A6Y6D5</accession>
<dbReference type="OrthoDB" id="6046436at2"/>
<dbReference type="EMBL" id="LYVJ01000001">
    <property type="protein sequence ID" value="OBU70723.1"/>
    <property type="molecule type" value="Genomic_DNA"/>
</dbReference>
<gene>
    <name evidence="2" type="ORF">A9K58_01905</name>
</gene>
<protein>
    <recommendedName>
        <fullName evidence="4">Transmembrane protein</fullName>
    </recommendedName>
</protein>
<dbReference type="Proteomes" id="UP000092256">
    <property type="component" value="Unassembled WGS sequence"/>
</dbReference>
<organism evidence="2 3">
    <name type="scientific">Stenotrophomonas maltophilia</name>
    <name type="common">Pseudomonas maltophilia</name>
    <name type="synonym">Xanthomonas maltophilia</name>
    <dbReference type="NCBI Taxonomy" id="40324"/>
    <lineage>
        <taxon>Bacteria</taxon>
        <taxon>Pseudomonadati</taxon>
        <taxon>Pseudomonadota</taxon>
        <taxon>Gammaproteobacteria</taxon>
        <taxon>Lysobacterales</taxon>
        <taxon>Lysobacteraceae</taxon>
        <taxon>Stenotrophomonas</taxon>
        <taxon>Stenotrophomonas maltophilia group</taxon>
    </lineage>
</organism>
<proteinExistence type="predicted"/>